<evidence type="ECO:0000259" key="16">
    <source>
        <dbReference type="Pfam" id="PF08028"/>
    </source>
</evidence>
<evidence type="ECO:0000256" key="7">
    <source>
        <dbReference type="ARBA" id="ARBA00034307"/>
    </source>
</evidence>
<evidence type="ECO:0000256" key="5">
    <source>
        <dbReference type="ARBA" id="ARBA00023002"/>
    </source>
</evidence>
<dbReference type="InterPro" id="IPR006091">
    <property type="entry name" value="Acyl-CoA_Oxase/DH_mid-dom"/>
</dbReference>
<dbReference type="EMBL" id="FNLO01000006">
    <property type="protein sequence ID" value="SDV48997.1"/>
    <property type="molecule type" value="Genomic_DNA"/>
</dbReference>
<reference evidence="18" key="1">
    <citation type="submission" date="2016-09" db="EMBL/GenBank/DDBJ databases">
        <authorList>
            <person name="Varghese N."/>
            <person name="Submissions S."/>
        </authorList>
    </citation>
    <scope>NUCLEOTIDE SEQUENCE [LARGE SCALE GENOMIC DNA]</scope>
    <source>
        <strain evidence="18">JS23</strain>
    </source>
</reference>
<dbReference type="AlphaFoldDB" id="A0A1H2PRA6"/>
<evidence type="ECO:0000256" key="12">
    <source>
        <dbReference type="ARBA" id="ARBA00048445"/>
    </source>
</evidence>
<dbReference type="PANTHER" id="PTHR43884">
    <property type="entry name" value="ACYL-COA DEHYDROGENASE"/>
    <property type="match status" value="1"/>
</dbReference>
<dbReference type="FunFam" id="2.40.110.10:FF:000020">
    <property type="entry name" value="Putative acyl-CoA dehydrogenase YdbM"/>
    <property type="match status" value="1"/>
</dbReference>
<dbReference type="PIRSF" id="PIRSF016578">
    <property type="entry name" value="HsaA"/>
    <property type="match status" value="1"/>
</dbReference>
<feature type="domain" description="Acyl-CoA dehydrogenase/oxidase N-terminal" evidence="15">
    <location>
        <begin position="11"/>
        <end position="114"/>
    </location>
</feature>
<evidence type="ECO:0000313" key="17">
    <source>
        <dbReference type="EMBL" id="SDV48997.1"/>
    </source>
</evidence>
<gene>
    <name evidence="17" type="ORF">SAMN05216551_106241</name>
</gene>
<dbReference type="Pfam" id="PF08028">
    <property type="entry name" value="Acyl-CoA_dh_2"/>
    <property type="match status" value="1"/>
</dbReference>
<dbReference type="InterPro" id="IPR013107">
    <property type="entry name" value="Acyl-CoA_DH_C"/>
</dbReference>
<dbReference type="InterPro" id="IPR037069">
    <property type="entry name" value="AcylCoA_DH/ox_N_sf"/>
</dbReference>
<dbReference type="Gene3D" id="1.10.540.10">
    <property type="entry name" value="Acyl-CoA dehydrogenase/oxidase, N-terminal domain"/>
    <property type="match status" value="1"/>
</dbReference>
<comment type="catalytic activity">
    <reaction evidence="11">
        <text>dibenzothiophene + FMNH2 + O2 = dibenzothiophene 5-oxide + FMN + H2O + H(+)</text>
        <dbReference type="Rhea" id="RHEA:49076"/>
        <dbReference type="ChEBI" id="CHEBI:15377"/>
        <dbReference type="ChEBI" id="CHEBI:15378"/>
        <dbReference type="ChEBI" id="CHEBI:15379"/>
        <dbReference type="ChEBI" id="CHEBI:23681"/>
        <dbReference type="ChEBI" id="CHEBI:23683"/>
        <dbReference type="ChEBI" id="CHEBI:57618"/>
        <dbReference type="ChEBI" id="CHEBI:58210"/>
    </reaction>
</comment>
<comment type="similarity">
    <text evidence="8">Belongs to the DszC flavin monooxygenase family.</text>
</comment>
<dbReference type="InterPro" id="IPR013786">
    <property type="entry name" value="AcylCoA_DH/ox_N"/>
</dbReference>
<comment type="subcellular location">
    <subcellularLocation>
        <location evidence="1">Cytoplasm</location>
    </subcellularLocation>
</comment>
<comment type="catalytic activity">
    <reaction evidence="13">
        <text>dibenzothiophene + 2 FMNH2 + 2 O2 = dibenzothiophene 5,5-dioxide + 2 FMN + 2 H2O + 2 H(+)</text>
        <dbReference type="Rhea" id="RHEA:49072"/>
        <dbReference type="ChEBI" id="CHEBI:15377"/>
        <dbReference type="ChEBI" id="CHEBI:15378"/>
        <dbReference type="ChEBI" id="CHEBI:15379"/>
        <dbReference type="ChEBI" id="CHEBI:23681"/>
        <dbReference type="ChEBI" id="CHEBI:57618"/>
        <dbReference type="ChEBI" id="CHEBI:58210"/>
        <dbReference type="ChEBI" id="CHEBI:90356"/>
        <dbReference type="EC" id="1.14.14.21"/>
    </reaction>
</comment>
<evidence type="ECO:0000256" key="11">
    <source>
        <dbReference type="ARBA" id="ARBA00047859"/>
    </source>
</evidence>
<evidence type="ECO:0000256" key="2">
    <source>
        <dbReference type="ARBA" id="ARBA00022630"/>
    </source>
</evidence>
<evidence type="ECO:0000313" key="18">
    <source>
        <dbReference type="Proteomes" id="UP000243719"/>
    </source>
</evidence>
<evidence type="ECO:0000256" key="6">
    <source>
        <dbReference type="ARBA" id="ARBA00023033"/>
    </source>
</evidence>
<evidence type="ECO:0000256" key="9">
    <source>
        <dbReference type="ARBA" id="ARBA00034328"/>
    </source>
</evidence>
<keyword evidence="5" id="KW-0560">Oxidoreductase</keyword>
<keyword evidence="4" id="KW-0547">Nucleotide-binding</keyword>
<evidence type="ECO:0000259" key="14">
    <source>
        <dbReference type="Pfam" id="PF02770"/>
    </source>
</evidence>
<evidence type="ECO:0000256" key="10">
    <source>
        <dbReference type="ARBA" id="ARBA00034345"/>
    </source>
</evidence>
<dbReference type="GO" id="GO:0006552">
    <property type="term" value="P:L-leucine catabolic process"/>
    <property type="evidence" value="ECO:0007669"/>
    <property type="project" value="TreeGrafter"/>
</dbReference>
<dbReference type="GO" id="GO:0008470">
    <property type="term" value="F:3-methylbutanoyl-CoA dehydrogenase activity"/>
    <property type="evidence" value="ECO:0007669"/>
    <property type="project" value="TreeGrafter"/>
</dbReference>
<dbReference type="Gene3D" id="2.40.110.10">
    <property type="entry name" value="Butyryl-CoA Dehydrogenase, subunit A, domain 2"/>
    <property type="match status" value="1"/>
</dbReference>
<dbReference type="Pfam" id="PF02771">
    <property type="entry name" value="Acyl-CoA_dh_N"/>
    <property type="match status" value="1"/>
</dbReference>
<name>A0A1H2PRA6_9BURK</name>
<dbReference type="Proteomes" id="UP000243719">
    <property type="component" value="Unassembled WGS sequence"/>
</dbReference>
<dbReference type="SUPFAM" id="SSF47203">
    <property type="entry name" value="Acyl-CoA dehydrogenase C-terminal domain-like"/>
    <property type="match status" value="1"/>
</dbReference>
<comment type="catalytic activity">
    <reaction evidence="12">
        <text>dibenzothiophene 5-oxide + FMNH2 + O2 = dibenzothiophene 5,5-dioxide + FMN + H2O + H(+)</text>
        <dbReference type="Rhea" id="RHEA:49080"/>
        <dbReference type="ChEBI" id="CHEBI:15377"/>
        <dbReference type="ChEBI" id="CHEBI:15378"/>
        <dbReference type="ChEBI" id="CHEBI:15379"/>
        <dbReference type="ChEBI" id="CHEBI:23683"/>
        <dbReference type="ChEBI" id="CHEBI:57618"/>
        <dbReference type="ChEBI" id="CHEBI:58210"/>
        <dbReference type="ChEBI" id="CHEBI:90356"/>
    </reaction>
</comment>
<dbReference type="GO" id="GO:0004497">
    <property type="term" value="F:monooxygenase activity"/>
    <property type="evidence" value="ECO:0007669"/>
    <property type="project" value="UniProtKB-KW"/>
</dbReference>
<keyword evidence="18" id="KW-1185">Reference proteome</keyword>
<dbReference type="OrthoDB" id="571684at2"/>
<accession>A0A1H2PRA6</accession>
<sequence length="394" mass="43485">MTLSSPAIQGELAHTVGELAERFAATAVERDAVGGTPKAERDLLRESGLLALSIPREFGGLGATWTEILDSVRSFARVDSAIAHVYGFQHLLLATLRLFGRPAQWQPLFERTARENWFWGNALNPLDPRASAEDQGEYWRFNGSKRFCSGSVDAEMLVVSGRQGEHGKLLIAAIPSQREGVRIGDDWDAIGQRQSDSGTVTFDNVRVEWSELLLDPGPLSTPYASLRPLLAQLIFVQIFLGIAEGAFDEARELTLTETRPWFRSGAARAAEDPHVIARYGELWLGLESVRALAARATQRFDEAWFVGDALDERKRGEVALAIAAAKVAATRVGLDVCTGIFDVAGARATRGALRLDRYWRNLRTQTLHDPVDYKVQELGAWALHRSAPEPSFYS</sequence>
<dbReference type="RefSeq" id="WP_091908466.1">
    <property type="nucleotide sequence ID" value="NZ_FNLO01000006.1"/>
</dbReference>
<dbReference type="InterPro" id="IPR009100">
    <property type="entry name" value="AcylCoA_DH/oxidase_NM_dom_sf"/>
</dbReference>
<keyword evidence="6" id="KW-0503">Monooxygenase</keyword>
<evidence type="ECO:0000256" key="1">
    <source>
        <dbReference type="ARBA" id="ARBA00004496"/>
    </source>
</evidence>
<feature type="domain" description="Acyl-CoA oxidase/dehydrogenase middle" evidence="14">
    <location>
        <begin position="129"/>
        <end position="205"/>
    </location>
</feature>
<protein>
    <recommendedName>
        <fullName evidence="10">Dibenzothiophene monooxygenase</fullName>
        <ecNumber evidence="9">1.14.14.21</ecNumber>
    </recommendedName>
</protein>
<evidence type="ECO:0000259" key="15">
    <source>
        <dbReference type="Pfam" id="PF02771"/>
    </source>
</evidence>
<evidence type="ECO:0000256" key="13">
    <source>
        <dbReference type="ARBA" id="ARBA00049456"/>
    </source>
</evidence>
<dbReference type="STRING" id="1770053.SAMN05216551_106241"/>
<dbReference type="GO" id="GO:0005737">
    <property type="term" value="C:cytoplasm"/>
    <property type="evidence" value="ECO:0007669"/>
    <property type="project" value="UniProtKB-SubCell"/>
</dbReference>
<keyword evidence="3" id="KW-0288">FMN</keyword>
<evidence type="ECO:0000256" key="8">
    <source>
        <dbReference type="ARBA" id="ARBA00034317"/>
    </source>
</evidence>
<dbReference type="InterPro" id="IPR036250">
    <property type="entry name" value="AcylCo_DH-like_C"/>
</dbReference>
<organism evidence="17 18">
    <name type="scientific">Chitinasiproducens palmae</name>
    <dbReference type="NCBI Taxonomy" id="1770053"/>
    <lineage>
        <taxon>Bacteria</taxon>
        <taxon>Pseudomonadati</taxon>
        <taxon>Pseudomonadota</taxon>
        <taxon>Betaproteobacteria</taxon>
        <taxon>Burkholderiales</taxon>
        <taxon>Burkholderiaceae</taxon>
        <taxon>Chitinasiproducens</taxon>
    </lineage>
</organism>
<evidence type="ECO:0000256" key="3">
    <source>
        <dbReference type="ARBA" id="ARBA00022643"/>
    </source>
</evidence>
<dbReference type="Pfam" id="PF02770">
    <property type="entry name" value="Acyl-CoA_dh_M"/>
    <property type="match status" value="1"/>
</dbReference>
<dbReference type="EC" id="1.14.14.21" evidence="9"/>
<keyword evidence="2" id="KW-0285">Flavoprotein</keyword>
<dbReference type="Gene3D" id="1.20.140.10">
    <property type="entry name" value="Butyryl-CoA Dehydrogenase, subunit A, domain 3"/>
    <property type="match status" value="1"/>
</dbReference>
<dbReference type="SUPFAM" id="SSF56645">
    <property type="entry name" value="Acyl-CoA dehydrogenase NM domain-like"/>
    <property type="match status" value="1"/>
</dbReference>
<feature type="domain" description="Acyl-CoA dehydrogenase C-terminal" evidence="16">
    <location>
        <begin position="234"/>
        <end position="370"/>
    </location>
</feature>
<dbReference type="PANTHER" id="PTHR43884:SF12">
    <property type="entry name" value="ISOVALERYL-COA DEHYDROGENASE, MITOCHONDRIAL-RELATED"/>
    <property type="match status" value="1"/>
</dbReference>
<dbReference type="GO" id="GO:0050660">
    <property type="term" value="F:flavin adenine dinucleotide binding"/>
    <property type="evidence" value="ECO:0007669"/>
    <property type="project" value="InterPro"/>
</dbReference>
<proteinExistence type="inferred from homology"/>
<evidence type="ECO:0000256" key="4">
    <source>
        <dbReference type="ARBA" id="ARBA00022741"/>
    </source>
</evidence>
<comment type="pathway">
    <text evidence="7">Sulfur metabolism; dibenzothiophene degradation.</text>
</comment>
<dbReference type="InterPro" id="IPR046373">
    <property type="entry name" value="Acyl-CoA_Oxase/DH_mid-dom_sf"/>
</dbReference>